<reference evidence="5" key="1">
    <citation type="submission" date="2021-03" db="EMBL/GenBank/DDBJ databases">
        <authorList>
            <person name="Bekaert M."/>
        </authorList>
    </citation>
    <scope>NUCLEOTIDE SEQUENCE</scope>
</reference>
<gene>
    <name evidence="5" type="ORF">MEDL_9808</name>
</gene>
<dbReference type="Pfam" id="PF00147">
    <property type="entry name" value="Fibrinogen_C"/>
    <property type="match status" value="2"/>
</dbReference>
<dbReference type="InterPro" id="IPR036056">
    <property type="entry name" value="Fibrinogen-like_C"/>
</dbReference>
<dbReference type="PROSITE" id="PS51406">
    <property type="entry name" value="FIBRINOGEN_C_2"/>
    <property type="match status" value="1"/>
</dbReference>
<proteinExistence type="predicted"/>
<comment type="caution">
    <text evidence="5">The sequence shown here is derived from an EMBL/GenBank/DDBJ whole genome shotgun (WGS) entry which is preliminary data.</text>
</comment>
<dbReference type="InterPro" id="IPR037579">
    <property type="entry name" value="FIB_ANG-like"/>
</dbReference>
<dbReference type="PANTHER" id="PTHR47221:SF7">
    <property type="entry name" value="FIBRINOGEN BETA CHAIN"/>
    <property type="match status" value="1"/>
</dbReference>
<organism evidence="5 6">
    <name type="scientific">Mytilus edulis</name>
    <name type="common">Blue mussel</name>
    <dbReference type="NCBI Taxonomy" id="6550"/>
    <lineage>
        <taxon>Eukaryota</taxon>
        <taxon>Metazoa</taxon>
        <taxon>Spiralia</taxon>
        <taxon>Lophotrochozoa</taxon>
        <taxon>Mollusca</taxon>
        <taxon>Bivalvia</taxon>
        <taxon>Autobranchia</taxon>
        <taxon>Pteriomorphia</taxon>
        <taxon>Mytilida</taxon>
        <taxon>Mytiloidea</taxon>
        <taxon>Mytilidae</taxon>
        <taxon>Mytilinae</taxon>
        <taxon>Mytilus</taxon>
    </lineage>
</organism>
<sequence length="231" mass="26441">MIIDCSDIPGGDTKRVDGTTDLIMNWQDYKQGFGDLTPGYWIVNTSPYSDKPNEQFKDLHARCNTLIVEMLFVRRLKFIVMTFVVIGNDNLHKILSKKNYKLRIDLKDWNGDTAYAEYDTFVVGSEETNYVLSISGYNGNAGDSIINPPSGSVYQMNGMEFSTPDRDNDKHQFGNVAQQRRLGWWFNWGTDANLNGIYYTEGQTATDGIYWNSWQPSDYFLKSVSMKIKPV</sequence>
<evidence type="ECO:0000256" key="3">
    <source>
        <dbReference type="ARBA" id="ARBA00023157"/>
    </source>
</evidence>
<dbReference type="SUPFAM" id="SSF56496">
    <property type="entry name" value="Fibrinogen C-terminal domain-like"/>
    <property type="match status" value="2"/>
</dbReference>
<evidence type="ECO:0000259" key="4">
    <source>
        <dbReference type="PROSITE" id="PS51406"/>
    </source>
</evidence>
<feature type="domain" description="Fibrinogen C-terminal" evidence="4">
    <location>
        <begin position="1"/>
        <end position="231"/>
    </location>
</feature>
<dbReference type="PANTHER" id="PTHR47221">
    <property type="entry name" value="FIBRINOGEN ALPHA CHAIN"/>
    <property type="match status" value="1"/>
</dbReference>
<dbReference type="OrthoDB" id="6116575at2759"/>
<keyword evidence="6" id="KW-1185">Reference proteome</keyword>
<dbReference type="GO" id="GO:0005576">
    <property type="term" value="C:extracellular region"/>
    <property type="evidence" value="ECO:0007669"/>
    <property type="project" value="UniProtKB-SubCell"/>
</dbReference>
<evidence type="ECO:0000256" key="1">
    <source>
        <dbReference type="ARBA" id="ARBA00004613"/>
    </source>
</evidence>
<dbReference type="InterPro" id="IPR014716">
    <property type="entry name" value="Fibrinogen_a/b/g_C_1"/>
</dbReference>
<comment type="subcellular location">
    <subcellularLocation>
        <location evidence="1">Secreted</location>
    </subcellularLocation>
</comment>
<dbReference type="Gene3D" id="3.90.215.10">
    <property type="entry name" value="Gamma Fibrinogen, chain A, domain 1"/>
    <property type="match status" value="1"/>
</dbReference>
<name>A0A8S3QD76_MYTED</name>
<dbReference type="EMBL" id="CAJPWZ010000497">
    <property type="protein sequence ID" value="CAG2194812.1"/>
    <property type="molecule type" value="Genomic_DNA"/>
</dbReference>
<evidence type="ECO:0000256" key="2">
    <source>
        <dbReference type="ARBA" id="ARBA00022525"/>
    </source>
</evidence>
<accession>A0A8S3QD76</accession>
<dbReference type="SMART" id="SM00186">
    <property type="entry name" value="FBG"/>
    <property type="match status" value="1"/>
</dbReference>
<evidence type="ECO:0000313" key="6">
    <source>
        <dbReference type="Proteomes" id="UP000683360"/>
    </source>
</evidence>
<evidence type="ECO:0000313" key="5">
    <source>
        <dbReference type="EMBL" id="CAG2194812.1"/>
    </source>
</evidence>
<protein>
    <recommendedName>
        <fullName evidence="4">Fibrinogen C-terminal domain-containing protein</fullName>
    </recommendedName>
</protein>
<dbReference type="Proteomes" id="UP000683360">
    <property type="component" value="Unassembled WGS sequence"/>
</dbReference>
<dbReference type="InterPro" id="IPR002181">
    <property type="entry name" value="Fibrinogen_a/b/g_C_dom"/>
</dbReference>
<keyword evidence="2" id="KW-0964">Secreted</keyword>
<dbReference type="AlphaFoldDB" id="A0A8S3QD76"/>
<keyword evidence="3" id="KW-1015">Disulfide bond</keyword>